<reference evidence="7 8" key="1">
    <citation type="submission" date="2024-11" db="EMBL/GenBank/DDBJ databases">
        <title>A near-complete genome assembly of Cinchona calisaya.</title>
        <authorList>
            <person name="Lian D.C."/>
            <person name="Zhao X.W."/>
            <person name="Wei L."/>
        </authorList>
    </citation>
    <scope>NUCLEOTIDE SEQUENCE [LARGE SCALE GENOMIC DNA]</scope>
    <source>
        <tissue evidence="7">Nenye</tissue>
    </source>
</reference>
<evidence type="ECO:0000313" key="8">
    <source>
        <dbReference type="Proteomes" id="UP001630127"/>
    </source>
</evidence>
<organism evidence="7 8">
    <name type="scientific">Cinchona calisaya</name>
    <dbReference type="NCBI Taxonomy" id="153742"/>
    <lineage>
        <taxon>Eukaryota</taxon>
        <taxon>Viridiplantae</taxon>
        <taxon>Streptophyta</taxon>
        <taxon>Embryophyta</taxon>
        <taxon>Tracheophyta</taxon>
        <taxon>Spermatophyta</taxon>
        <taxon>Magnoliopsida</taxon>
        <taxon>eudicotyledons</taxon>
        <taxon>Gunneridae</taxon>
        <taxon>Pentapetalae</taxon>
        <taxon>asterids</taxon>
        <taxon>lamiids</taxon>
        <taxon>Gentianales</taxon>
        <taxon>Rubiaceae</taxon>
        <taxon>Cinchonoideae</taxon>
        <taxon>Cinchoneae</taxon>
        <taxon>Cinchona</taxon>
    </lineage>
</organism>
<sequence length="157" mass="17075">MTQSFVNGTGLPGMALHNSSPAWITGAEKLLSSHCERARQAQGFGIQTLVCIPSENGVVELGSTDLIFKSSDLMNKVRLLFNFNTSGMEMGSGPGLGSWPVQPECDPSALWLTDPSVSAVNNNNHNNNPNFQEIKFLLLIISRFCLEMIIIIQVIVP</sequence>
<evidence type="ECO:0000256" key="4">
    <source>
        <dbReference type="RuleBase" id="RU369104"/>
    </source>
</evidence>
<dbReference type="PANTHER" id="PTHR11514:SF43">
    <property type="entry name" value="TRANSCRIPTION FACTOR MYC2"/>
    <property type="match status" value="1"/>
</dbReference>
<comment type="subcellular location">
    <subcellularLocation>
        <location evidence="4">Nucleus</location>
    </subcellularLocation>
</comment>
<keyword evidence="5" id="KW-1133">Transmembrane helix</keyword>
<comment type="caution">
    <text evidence="7">The sequence shown here is derived from an EMBL/GenBank/DDBJ whole genome shotgun (WGS) entry which is preliminary data.</text>
</comment>
<keyword evidence="2 4" id="KW-0804">Transcription</keyword>
<evidence type="ECO:0000256" key="3">
    <source>
        <dbReference type="ARBA" id="ARBA00023242"/>
    </source>
</evidence>
<evidence type="ECO:0000256" key="1">
    <source>
        <dbReference type="ARBA" id="ARBA00023015"/>
    </source>
</evidence>
<dbReference type="PANTHER" id="PTHR11514">
    <property type="entry name" value="MYC"/>
    <property type="match status" value="1"/>
</dbReference>
<dbReference type="AlphaFoldDB" id="A0ABD2Y0A3"/>
<keyword evidence="8" id="KW-1185">Reference proteome</keyword>
<dbReference type="GO" id="GO:0006355">
    <property type="term" value="P:regulation of DNA-templated transcription"/>
    <property type="evidence" value="ECO:0007669"/>
    <property type="project" value="UniProtKB-ARBA"/>
</dbReference>
<evidence type="ECO:0000313" key="7">
    <source>
        <dbReference type="EMBL" id="KAL3499897.1"/>
    </source>
</evidence>
<dbReference type="Proteomes" id="UP001630127">
    <property type="component" value="Unassembled WGS sequence"/>
</dbReference>
<keyword evidence="1 4" id="KW-0805">Transcription regulation</keyword>
<protein>
    <recommendedName>
        <fullName evidence="4">Transcription factor</fullName>
        <shortName evidence="4">bHLH transcription factor</shortName>
    </recommendedName>
    <alternativeName>
        <fullName evidence="4">Basic helix-loop-helix protein</fullName>
    </alternativeName>
</protein>
<keyword evidence="5" id="KW-0812">Transmembrane</keyword>
<name>A0ABD2Y0A3_9GENT</name>
<dbReference type="InterPro" id="IPR045084">
    <property type="entry name" value="AIB/MYC-like"/>
</dbReference>
<gene>
    <name evidence="7" type="ORF">ACH5RR_038990</name>
</gene>
<keyword evidence="3 4" id="KW-0539">Nucleus</keyword>
<accession>A0ABD2Y0A3</accession>
<evidence type="ECO:0000259" key="6">
    <source>
        <dbReference type="Pfam" id="PF14215"/>
    </source>
</evidence>
<keyword evidence="5" id="KW-0472">Membrane</keyword>
<dbReference type="InterPro" id="IPR025610">
    <property type="entry name" value="MYC/MYB_N"/>
</dbReference>
<proteinExistence type="predicted"/>
<dbReference type="GO" id="GO:0005634">
    <property type="term" value="C:nucleus"/>
    <property type="evidence" value="ECO:0007669"/>
    <property type="project" value="UniProtKB-SubCell"/>
</dbReference>
<evidence type="ECO:0000256" key="2">
    <source>
        <dbReference type="ARBA" id="ARBA00023163"/>
    </source>
</evidence>
<feature type="domain" description="Transcription factor MYC/MYB N-terminal" evidence="6">
    <location>
        <begin position="1"/>
        <end position="81"/>
    </location>
</feature>
<evidence type="ECO:0000256" key="5">
    <source>
        <dbReference type="SAM" id="Phobius"/>
    </source>
</evidence>
<dbReference type="EMBL" id="JBJUIK010000016">
    <property type="protein sequence ID" value="KAL3499897.1"/>
    <property type="molecule type" value="Genomic_DNA"/>
</dbReference>
<dbReference type="Pfam" id="PF14215">
    <property type="entry name" value="bHLH-MYC_N"/>
    <property type="match status" value="1"/>
</dbReference>
<feature type="transmembrane region" description="Helical" evidence="5">
    <location>
        <begin position="136"/>
        <end position="156"/>
    </location>
</feature>